<dbReference type="InterPro" id="IPR000150">
    <property type="entry name" value="Cof"/>
</dbReference>
<evidence type="ECO:0000313" key="1">
    <source>
        <dbReference type="EMBL" id="SES36747.1"/>
    </source>
</evidence>
<dbReference type="GO" id="GO:0016791">
    <property type="term" value="F:phosphatase activity"/>
    <property type="evidence" value="ECO:0007669"/>
    <property type="project" value="TreeGrafter"/>
</dbReference>
<dbReference type="NCBIfam" id="TIGR01484">
    <property type="entry name" value="HAD-SF-IIB"/>
    <property type="match status" value="1"/>
</dbReference>
<dbReference type="PROSITE" id="PS01228">
    <property type="entry name" value="COF_1"/>
    <property type="match status" value="1"/>
</dbReference>
<dbReference type="RefSeq" id="WP_093055167.1">
    <property type="nucleotide sequence ID" value="NZ_FOGT01000019.1"/>
</dbReference>
<dbReference type="EMBL" id="FOGT01000019">
    <property type="protein sequence ID" value="SES36747.1"/>
    <property type="molecule type" value="Genomic_DNA"/>
</dbReference>
<dbReference type="AlphaFoldDB" id="A0A1H9WSU7"/>
<dbReference type="GO" id="GO:0000287">
    <property type="term" value="F:magnesium ion binding"/>
    <property type="evidence" value="ECO:0007669"/>
    <property type="project" value="TreeGrafter"/>
</dbReference>
<protein>
    <recommendedName>
        <fullName evidence="3">Cof subfamily of IIB subfamily of haloacid dehalogenase superfamily/HAD-superfamily hydrolase, subfamily IIB</fullName>
    </recommendedName>
</protein>
<dbReference type="NCBIfam" id="TIGR00099">
    <property type="entry name" value="Cof-subfamily"/>
    <property type="match status" value="1"/>
</dbReference>
<dbReference type="SFLD" id="SFLDS00003">
    <property type="entry name" value="Haloacid_Dehalogenase"/>
    <property type="match status" value="1"/>
</dbReference>
<dbReference type="InterPro" id="IPR036412">
    <property type="entry name" value="HAD-like_sf"/>
</dbReference>
<dbReference type="SFLD" id="SFLDG01140">
    <property type="entry name" value="C2.B:_Phosphomannomutase_and_P"/>
    <property type="match status" value="1"/>
</dbReference>
<dbReference type="Proteomes" id="UP000198571">
    <property type="component" value="Unassembled WGS sequence"/>
</dbReference>
<dbReference type="PANTHER" id="PTHR10000">
    <property type="entry name" value="PHOSPHOSERINE PHOSPHATASE"/>
    <property type="match status" value="1"/>
</dbReference>
<dbReference type="CDD" id="cd07516">
    <property type="entry name" value="HAD_Pase"/>
    <property type="match status" value="1"/>
</dbReference>
<reference evidence="2" key="1">
    <citation type="submission" date="2016-10" db="EMBL/GenBank/DDBJ databases">
        <authorList>
            <person name="Varghese N."/>
            <person name="Submissions S."/>
        </authorList>
    </citation>
    <scope>NUCLEOTIDE SEQUENCE [LARGE SCALE GENOMIC DNA]</scope>
    <source>
        <strain evidence="2">S9</strain>
    </source>
</reference>
<evidence type="ECO:0008006" key="3">
    <source>
        <dbReference type="Google" id="ProtNLM"/>
    </source>
</evidence>
<accession>A0A1H9WSU7</accession>
<dbReference type="InterPro" id="IPR006379">
    <property type="entry name" value="HAD-SF_hydro_IIB"/>
</dbReference>
<dbReference type="PANTHER" id="PTHR10000:SF8">
    <property type="entry name" value="HAD SUPERFAMILY HYDROLASE-LIKE, TYPE 3"/>
    <property type="match status" value="1"/>
</dbReference>
<gene>
    <name evidence="1" type="ORF">SAMN05518684_11974</name>
</gene>
<dbReference type="OrthoDB" id="9790031at2"/>
<dbReference type="Gene3D" id="3.40.50.1000">
    <property type="entry name" value="HAD superfamily/HAD-like"/>
    <property type="match status" value="1"/>
</dbReference>
<name>A0A1H9WSU7_9BACI</name>
<dbReference type="Pfam" id="PF08282">
    <property type="entry name" value="Hydrolase_3"/>
    <property type="match status" value="1"/>
</dbReference>
<sequence>MAVKLFVTDVDGTLLNTEGRISQETKQMVNQIRQQGMDLTLATGRDPRTCQWIIEELDIIQPIITHNGASIYDPVKKTYLHYQTFDSEELSEAMKFCKKRDIYFHILTKEKILIEKQFVPIYEKYFPEVFDLSIHSNLAEVNQPIVKMALAMPESDVPSVWSNLEQQFPGWYIVAGGEQGIDIHRKAVNKGEGLKKLSKMLDIKLEDIVTFGNYYNDLELLEVAGTGVAVENAPEKVKNAADRTTASCGDSGVANYLSSCLKKIVI</sequence>
<dbReference type="STRING" id="1601833.SAMN05518684_11974"/>
<proteinExistence type="predicted"/>
<dbReference type="Gene3D" id="3.30.1240.10">
    <property type="match status" value="1"/>
</dbReference>
<dbReference type="SUPFAM" id="SSF56784">
    <property type="entry name" value="HAD-like"/>
    <property type="match status" value="1"/>
</dbReference>
<evidence type="ECO:0000313" key="2">
    <source>
        <dbReference type="Proteomes" id="UP000198571"/>
    </source>
</evidence>
<dbReference type="GO" id="GO:0005829">
    <property type="term" value="C:cytosol"/>
    <property type="evidence" value="ECO:0007669"/>
    <property type="project" value="TreeGrafter"/>
</dbReference>
<dbReference type="InterPro" id="IPR023214">
    <property type="entry name" value="HAD_sf"/>
</dbReference>
<organism evidence="1 2">
    <name type="scientific">Salipaludibacillus aurantiacus</name>
    <dbReference type="NCBI Taxonomy" id="1601833"/>
    <lineage>
        <taxon>Bacteria</taxon>
        <taxon>Bacillati</taxon>
        <taxon>Bacillota</taxon>
        <taxon>Bacilli</taxon>
        <taxon>Bacillales</taxon>
        <taxon>Bacillaceae</taxon>
    </lineage>
</organism>
<keyword evidence="2" id="KW-1185">Reference proteome</keyword>